<dbReference type="Proteomes" id="UP000485058">
    <property type="component" value="Unassembled WGS sequence"/>
</dbReference>
<comment type="caution">
    <text evidence="2">The sequence shown here is derived from an EMBL/GenBank/DDBJ whole genome shotgun (WGS) entry which is preliminary data.</text>
</comment>
<gene>
    <name evidence="2" type="ORF">HaLaN_07239</name>
</gene>
<dbReference type="GO" id="GO:0003676">
    <property type="term" value="F:nucleic acid binding"/>
    <property type="evidence" value="ECO:0007669"/>
    <property type="project" value="InterPro"/>
</dbReference>
<evidence type="ECO:0000313" key="3">
    <source>
        <dbReference type="Proteomes" id="UP000485058"/>
    </source>
</evidence>
<evidence type="ECO:0000313" key="2">
    <source>
        <dbReference type="EMBL" id="GFH11695.1"/>
    </source>
</evidence>
<dbReference type="SUPFAM" id="SSF47819">
    <property type="entry name" value="HRDC-like"/>
    <property type="match status" value="1"/>
</dbReference>
<feature type="domain" description="HRDC" evidence="1">
    <location>
        <begin position="71"/>
        <end position="121"/>
    </location>
</feature>
<accession>A0A699YR28</accession>
<protein>
    <submittedName>
        <fullName evidence="2">HRDC domain-containing protein</fullName>
    </submittedName>
</protein>
<dbReference type="InterPro" id="IPR044876">
    <property type="entry name" value="HRDC_dom_sf"/>
</dbReference>
<dbReference type="Gene3D" id="1.10.150.80">
    <property type="entry name" value="HRDC domain"/>
    <property type="match status" value="1"/>
</dbReference>
<evidence type="ECO:0000259" key="1">
    <source>
        <dbReference type="PROSITE" id="PS50967"/>
    </source>
</evidence>
<dbReference type="InterPro" id="IPR010997">
    <property type="entry name" value="HRDC-like_sf"/>
</dbReference>
<dbReference type="GO" id="GO:0000166">
    <property type="term" value="F:nucleotide binding"/>
    <property type="evidence" value="ECO:0007669"/>
    <property type="project" value="InterPro"/>
</dbReference>
<proteinExistence type="predicted"/>
<dbReference type="EMBL" id="BLLF01000427">
    <property type="protein sequence ID" value="GFH11695.1"/>
    <property type="molecule type" value="Genomic_DNA"/>
</dbReference>
<sequence>MAYDDSSSCAPVAAVFFAGAYYLGKLRGLKSPASSAGTSMEANLKHITVTLATWDAVWEVYLDPKWEVSLLLPQRVVLAGLLAWRDDVCRALDESGGYVLPKAQLLLLAKNMPEEVRWQQG</sequence>
<name>A0A699YR28_HAELA</name>
<reference evidence="2 3" key="1">
    <citation type="submission" date="2020-02" db="EMBL/GenBank/DDBJ databases">
        <title>Draft genome sequence of Haematococcus lacustris strain NIES-144.</title>
        <authorList>
            <person name="Morimoto D."/>
            <person name="Nakagawa S."/>
            <person name="Yoshida T."/>
            <person name="Sawayama S."/>
        </authorList>
    </citation>
    <scope>NUCLEOTIDE SEQUENCE [LARGE SCALE GENOMIC DNA]</scope>
    <source>
        <strain evidence="2 3">NIES-144</strain>
    </source>
</reference>
<organism evidence="2 3">
    <name type="scientific">Haematococcus lacustris</name>
    <name type="common">Green alga</name>
    <name type="synonym">Haematococcus pluvialis</name>
    <dbReference type="NCBI Taxonomy" id="44745"/>
    <lineage>
        <taxon>Eukaryota</taxon>
        <taxon>Viridiplantae</taxon>
        <taxon>Chlorophyta</taxon>
        <taxon>core chlorophytes</taxon>
        <taxon>Chlorophyceae</taxon>
        <taxon>CS clade</taxon>
        <taxon>Chlamydomonadales</taxon>
        <taxon>Haematococcaceae</taxon>
        <taxon>Haematococcus</taxon>
    </lineage>
</organism>
<keyword evidence="3" id="KW-1185">Reference proteome</keyword>
<dbReference type="AlphaFoldDB" id="A0A699YR28"/>
<dbReference type="Pfam" id="PF00570">
    <property type="entry name" value="HRDC"/>
    <property type="match status" value="1"/>
</dbReference>
<dbReference type="InterPro" id="IPR002121">
    <property type="entry name" value="HRDC_dom"/>
</dbReference>
<dbReference type="PROSITE" id="PS50967">
    <property type="entry name" value="HRDC"/>
    <property type="match status" value="1"/>
</dbReference>